<feature type="domain" description="Type I restriction modification DNA specificity" evidence="9">
    <location>
        <begin position="881"/>
        <end position="1030"/>
    </location>
</feature>
<evidence type="ECO:0000256" key="6">
    <source>
        <dbReference type="ARBA" id="ARBA00022747"/>
    </source>
</evidence>
<comment type="catalytic activity">
    <reaction evidence="8">
        <text>a 2'-deoxyadenosine in DNA + S-adenosyl-L-methionine = an N(6)-methyl-2'-deoxyadenosine in DNA + S-adenosyl-L-homocysteine + H(+)</text>
        <dbReference type="Rhea" id="RHEA:15197"/>
        <dbReference type="Rhea" id="RHEA-COMP:12418"/>
        <dbReference type="Rhea" id="RHEA-COMP:12419"/>
        <dbReference type="ChEBI" id="CHEBI:15378"/>
        <dbReference type="ChEBI" id="CHEBI:57856"/>
        <dbReference type="ChEBI" id="CHEBI:59789"/>
        <dbReference type="ChEBI" id="CHEBI:90615"/>
        <dbReference type="ChEBI" id="CHEBI:90616"/>
        <dbReference type="EC" id="2.1.1.72"/>
    </reaction>
</comment>
<dbReference type="GO" id="GO:0032259">
    <property type="term" value="P:methylation"/>
    <property type="evidence" value="ECO:0007669"/>
    <property type="project" value="UniProtKB-KW"/>
</dbReference>
<evidence type="ECO:0000256" key="7">
    <source>
        <dbReference type="ARBA" id="ARBA00023125"/>
    </source>
</evidence>
<evidence type="ECO:0000256" key="2">
    <source>
        <dbReference type="ARBA" id="ARBA00011900"/>
    </source>
</evidence>
<dbReference type="eggNOG" id="COG0286">
    <property type="taxonomic scope" value="Bacteria"/>
</dbReference>
<organism evidence="11 12">
    <name type="scientific">Actinotignum schaalii FB123-CNA-2</name>
    <dbReference type="NCBI Taxonomy" id="883067"/>
    <lineage>
        <taxon>Bacteria</taxon>
        <taxon>Bacillati</taxon>
        <taxon>Actinomycetota</taxon>
        <taxon>Actinomycetes</taxon>
        <taxon>Actinomycetales</taxon>
        <taxon>Actinomycetaceae</taxon>
        <taxon>Actinotignum</taxon>
    </lineage>
</organism>
<dbReference type="InterPro" id="IPR044946">
    <property type="entry name" value="Restrct_endonuc_typeI_TRD_sf"/>
</dbReference>
<accession>S2WHA8</accession>
<keyword evidence="5" id="KW-0949">S-adenosyl-L-methionine</keyword>
<evidence type="ECO:0000256" key="8">
    <source>
        <dbReference type="ARBA" id="ARBA00047942"/>
    </source>
</evidence>
<keyword evidence="4" id="KW-0808">Transferase</keyword>
<evidence type="ECO:0000256" key="1">
    <source>
        <dbReference type="ARBA" id="ARBA00010923"/>
    </source>
</evidence>
<name>S2WHA8_9ACTO</name>
<evidence type="ECO:0000259" key="9">
    <source>
        <dbReference type="Pfam" id="PF01420"/>
    </source>
</evidence>
<reference evidence="11 12" key="1">
    <citation type="submission" date="2013-05" db="EMBL/GenBank/DDBJ databases">
        <title>The Genome Sequence of Actinobaculum schaalii FB123-CNA2.</title>
        <authorList>
            <consortium name="The Broad Institute Genomics Platform"/>
            <person name="Earl A."/>
            <person name="Ward D."/>
            <person name="Feldgarden M."/>
            <person name="Gevers D."/>
            <person name="Saerens B."/>
            <person name="Vaneechoutte M."/>
            <person name="Walker B."/>
            <person name="Young S."/>
            <person name="Zeng Q."/>
            <person name="Gargeya S."/>
            <person name="Fitzgerald M."/>
            <person name="Haas B."/>
            <person name="Abouelleil A."/>
            <person name="Allen A.W."/>
            <person name="Alvarado L."/>
            <person name="Arachchi H.M."/>
            <person name="Berlin A.M."/>
            <person name="Chapman S.B."/>
            <person name="Gainer-Dewar J."/>
            <person name="Goldberg J."/>
            <person name="Griggs A."/>
            <person name="Gujja S."/>
            <person name="Hansen M."/>
            <person name="Howarth C."/>
            <person name="Imamovic A."/>
            <person name="Ireland A."/>
            <person name="Larimer J."/>
            <person name="McCowan C."/>
            <person name="Murphy C."/>
            <person name="Pearson M."/>
            <person name="Poon T.W."/>
            <person name="Priest M."/>
            <person name="Roberts A."/>
            <person name="Saif S."/>
            <person name="Shea T."/>
            <person name="Sisk P."/>
            <person name="Sykes S."/>
            <person name="Wortman J."/>
            <person name="Nusbaum C."/>
            <person name="Birren B."/>
        </authorList>
    </citation>
    <scope>NUCLEOTIDE SEQUENCE [LARGE SCALE GENOMIC DNA]</scope>
    <source>
        <strain evidence="11 12">FB123-CNA-2</strain>
    </source>
</reference>
<dbReference type="InterPro" id="IPR003356">
    <property type="entry name" value="DNA_methylase_A-5"/>
</dbReference>
<dbReference type="Gene3D" id="3.90.220.20">
    <property type="entry name" value="DNA methylase specificity domains"/>
    <property type="match status" value="1"/>
</dbReference>
<dbReference type="HOGENOM" id="CLU_003347_0_0_11"/>
<dbReference type="PANTHER" id="PTHR42933">
    <property type="entry name" value="SLR6095 PROTEIN"/>
    <property type="match status" value="1"/>
</dbReference>
<dbReference type="CDD" id="cd02440">
    <property type="entry name" value="AdoMet_MTases"/>
    <property type="match status" value="1"/>
</dbReference>
<comment type="caution">
    <text evidence="11">The sequence shown here is derived from an EMBL/GenBank/DDBJ whole genome shotgun (WGS) entry which is preliminary data.</text>
</comment>
<evidence type="ECO:0000256" key="5">
    <source>
        <dbReference type="ARBA" id="ARBA00022691"/>
    </source>
</evidence>
<dbReference type="PANTHER" id="PTHR42933:SF3">
    <property type="entry name" value="TYPE I RESTRICTION ENZYME MJAVIII METHYLASE SUBUNIT"/>
    <property type="match status" value="1"/>
</dbReference>
<dbReference type="InterPro" id="IPR000055">
    <property type="entry name" value="Restrct_endonuc_typeI_TRD"/>
</dbReference>
<evidence type="ECO:0000313" key="11">
    <source>
        <dbReference type="EMBL" id="EPD27244.1"/>
    </source>
</evidence>
<dbReference type="RefSeq" id="WP_016442236.1">
    <property type="nucleotide sequence ID" value="NZ_KE150262.1"/>
</dbReference>
<feature type="domain" description="DNA methylase adenine-specific" evidence="10">
    <location>
        <begin position="405"/>
        <end position="663"/>
    </location>
</feature>
<dbReference type="InterPro" id="IPR051537">
    <property type="entry name" value="DNA_Adenine_Mtase"/>
</dbReference>
<dbReference type="SUPFAM" id="SSF53335">
    <property type="entry name" value="S-adenosyl-L-methionine-dependent methyltransferases"/>
    <property type="match status" value="1"/>
</dbReference>
<dbReference type="EC" id="2.1.1.72" evidence="2"/>
<dbReference type="SUPFAM" id="SSF116734">
    <property type="entry name" value="DNA methylase specificity domain"/>
    <property type="match status" value="1"/>
</dbReference>
<keyword evidence="6" id="KW-0680">Restriction system</keyword>
<keyword evidence="7" id="KW-0238">DNA-binding</keyword>
<dbReference type="InterPro" id="IPR029063">
    <property type="entry name" value="SAM-dependent_MTases_sf"/>
</dbReference>
<keyword evidence="12" id="KW-1185">Reference proteome</keyword>
<dbReference type="PROSITE" id="PS00092">
    <property type="entry name" value="N6_MTASE"/>
    <property type="match status" value="1"/>
</dbReference>
<dbReference type="GO" id="GO:0008170">
    <property type="term" value="F:N-methyltransferase activity"/>
    <property type="evidence" value="ECO:0007669"/>
    <property type="project" value="InterPro"/>
</dbReference>
<evidence type="ECO:0000259" key="10">
    <source>
        <dbReference type="Pfam" id="PF02384"/>
    </source>
</evidence>
<dbReference type="GO" id="GO:0009007">
    <property type="term" value="F:site-specific DNA-methyltransferase (adenine-specific) activity"/>
    <property type="evidence" value="ECO:0007669"/>
    <property type="project" value="UniProtKB-EC"/>
</dbReference>
<dbReference type="PRINTS" id="PR00507">
    <property type="entry name" value="N12N6MTFRASE"/>
</dbReference>
<dbReference type="GO" id="GO:0003677">
    <property type="term" value="F:DNA binding"/>
    <property type="evidence" value="ECO:0007669"/>
    <property type="project" value="UniProtKB-KW"/>
</dbReference>
<dbReference type="GO" id="GO:0009307">
    <property type="term" value="P:DNA restriction-modification system"/>
    <property type="evidence" value="ECO:0007669"/>
    <property type="project" value="UniProtKB-KW"/>
</dbReference>
<dbReference type="Proteomes" id="UP000014393">
    <property type="component" value="Unassembled WGS sequence"/>
</dbReference>
<dbReference type="EMBL" id="AGWM01000007">
    <property type="protein sequence ID" value="EPD27244.1"/>
    <property type="molecule type" value="Genomic_DNA"/>
</dbReference>
<dbReference type="Pfam" id="PF01420">
    <property type="entry name" value="Methylase_S"/>
    <property type="match status" value="1"/>
</dbReference>
<proteinExistence type="inferred from homology"/>
<dbReference type="InterPro" id="IPR002052">
    <property type="entry name" value="DNA_methylase_N6_adenine_CS"/>
</dbReference>
<dbReference type="PATRIC" id="fig|883067.3.peg.596"/>
<gene>
    <name evidence="11" type="ORF">HMPREF9237_00601</name>
</gene>
<dbReference type="Gene3D" id="1.10.287.1120">
    <property type="entry name" value="Bipartite methylase S protein"/>
    <property type="match status" value="1"/>
</dbReference>
<comment type="similarity">
    <text evidence="1">Belongs to the type-I restriction system S methylase family.</text>
</comment>
<evidence type="ECO:0000313" key="12">
    <source>
        <dbReference type="Proteomes" id="UP000014393"/>
    </source>
</evidence>
<sequence>MTINRANLKQTLKSIGFRFTGEKGEGKFGEGLLDRVQVDLENETITYPEALRVNEQQTTNFSAPENFVVLECVFRLLKKGYRPEHIELEKRWSLGHTPKGGRADICIYDATGQCVITIIECKTAGSEYKKARRILLKDGGQLFSYRQQEGSAKWLALYASDFKDGKVEYQTEVVAAFDDPQKVKQAEKDGTITLYREATSVETLFSVWQETYGKQLQGDLIFNPDSSAYNVQILPLRKRDLKAFTPEDNIVNRFEEILRHNNVSDKENAFNRLIALFICKLVDEYGKSENDEVEFQYRQGADTYESLQDRLQRLHQQGMQTFMKEEIFYVPADYPSRLFATYTESKRERAIEDLDRTIRILKFYSNNDFAFKDVHNEELFLQNGKILVEMVQLFERYRIVYTKKHQFLGDLFEQLLNKGFKQNEGQFFTPMPITRFIWDCLPMNKIAGSAAAPKYPRVVDYACGAGHFLTEAVEAINAFHKSHSDNSWVRDHIFGIEKDYRLARVSKVSLFMNGAGEGTIIFGDGLENKTDQGLKPNSFDVLVANPPYSVKAFKSHLDLKGNNFELLKYITDQGGEIEVLFVERIAQLLKPKGIAAVILPSSILAKNTASYKGSRELLLQNFKLRTIVQFESKTFGATGTKTVVLFLEKYDEPPKRSALISDCVEAILSGADISKWEDEEILADYLEHIEVSQRQYFSAVTRKSTSLDELAQINHFKPYLQTFNTGMVQKIEGREEFKTLSQHEQQAYVRTAFYDFIRPIEAEKLRYFALTRDQSTLVITAPSNTKSEKEFLGYEWSNRKGSEGIKISHPGGKLYNEQNRQAEGTLAAAVRDSFTGTPHLTRESRAYASVLRTKDMLDFSRTEFNLEIKTVGDKQIVIESKYPTVFLGELNKIEIRKGQSITSSQAGNGDVKVVAGGRTFAYYTDVANRSAEIITISASGANAGFVNYWQEEIFASDCTTVQASDPLTTRWLFYFLKSVEAQIMNVLQKGAAQPHVYPSDIERIKIPVLTKEQQQQVVSACSSIDAAYETTRMSIATYREKIQQLFTELDILAAGGGAPSQAC</sequence>
<dbReference type="CDD" id="cd17291">
    <property type="entry name" value="RMtype1_S_MgeORF438P-TRD-CR_like"/>
    <property type="match status" value="1"/>
</dbReference>
<dbReference type="AlphaFoldDB" id="S2WHA8"/>
<dbReference type="Pfam" id="PF02384">
    <property type="entry name" value="N6_Mtase"/>
    <property type="match status" value="1"/>
</dbReference>
<protein>
    <recommendedName>
        <fullName evidence="2">site-specific DNA-methyltransferase (adenine-specific)</fullName>
        <ecNumber evidence="2">2.1.1.72</ecNumber>
    </recommendedName>
</protein>
<evidence type="ECO:0000256" key="3">
    <source>
        <dbReference type="ARBA" id="ARBA00022603"/>
    </source>
</evidence>
<evidence type="ECO:0000256" key="4">
    <source>
        <dbReference type="ARBA" id="ARBA00022679"/>
    </source>
</evidence>
<dbReference type="Gene3D" id="3.40.50.150">
    <property type="entry name" value="Vaccinia Virus protein VP39"/>
    <property type="match status" value="1"/>
</dbReference>
<keyword evidence="3" id="KW-0489">Methyltransferase</keyword>
<dbReference type="eggNOG" id="COG0732">
    <property type="taxonomic scope" value="Bacteria"/>
</dbReference>